<gene>
    <name evidence="7" type="ORF">SAMN05660772_00201</name>
</gene>
<dbReference type="PANTHER" id="PTHR43425:SF2">
    <property type="entry name" value="OXYGEN-INSENSITIVE NADPH NITROREDUCTASE"/>
    <property type="match status" value="1"/>
</dbReference>
<evidence type="ECO:0000256" key="1">
    <source>
        <dbReference type="ARBA" id="ARBA00008366"/>
    </source>
</evidence>
<evidence type="ECO:0000259" key="6">
    <source>
        <dbReference type="Pfam" id="PF00881"/>
    </source>
</evidence>
<evidence type="ECO:0000256" key="2">
    <source>
        <dbReference type="ARBA" id="ARBA00022630"/>
    </source>
</evidence>
<dbReference type="Proteomes" id="UP000192408">
    <property type="component" value="Unassembled WGS sequence"/>
</dbReference>
<evidence type="ECO:0000313" key="7">
    <source>
        <dbReference type="EMBL" id="SMB78657.1"/>
    </source>
</evidence>
<protein>
    <submittedName>
        <fullName evidence="7">Nitroreductase</fullName>
    </submittedName>
</protein>
<dbReference type="InterPro" id="IPR000415">
    <property type="entry name" value="Nitroreductase-like"/>
</dbReference>
<comment type="similarity">
    <text evidence="1 5">Belongs to the flavin oxidoreductase frp family.</text>
</comment>
<keyword evidence="2 5" id="KW-0285">Flavoprotein</keyword>
<dbReference type="PANTHER" id="PTHR43425">
    <property type="entry name" value="OXYGEN-INSENSITIVE NADPH NITROREDUCTASE"/>
    <property type="match status" value="1"/>
</dbReference>
<dbReference type="NCBIfam" id="NF008033">
    <property type="entry name" value="PRK10765.1"/>
    <property type="match status" value="1"/>
</dbReference>
<keyword evidence="5" id="KW-0521">NADP</keyword>
<dbReference type="Pfam" id="PF00881">
    <property type="entry name" value="Nitroreductase"/>
    <property type="match status" value="1"/>
</dbReference>
<proteinExistence type="inferred from homology"/>
<dbReference type="Gene3D" id="3.40.109.10">
    <property type="entry name" value="NADH Oxidase"/>
    <property type="match status" value="1"/>
</dbReference>
<dbReference type="RefSeq" id="WP_084255424.1">
    <property type="nucleotide sequence ID" value="NZ_FWWV01000001.1"/>
</dbReference>
<evidence type="ECO:0000256" key="4">
    <source>
        <dbReference type="ARBA" id="ARBA00023002"/>
    </source>
</evidence>
<dbReference type="EMBL" id="FWWV01000001">
    <property type="protein sequence ID" value="SMB78657.1"/>
    <property type="molecule type" value="Genomic_DNA"/>
</dbReference>
<reference evidence="8" key="1">
    <citation type="submission" date="2017-04" db="EMBL/GenBank/DDBJ databases">
        <authorList>
            <person name="Varghese N."/>
            <person name="Submissions S."/>
        </authorList>
    </citation>
    <scope>NUCLEOTIDE SEQUENCE [LARGE SCALE GENOMIC DNA]</scope>
    <source>
        <strain evidence="8">DSM 23072</strain>
    </source>
</reference>
<dbReference type="AlphaFoldDB" id="A0A1W1UC62"/>
<dbReference type="PIRSF" id="PIRSF005426">
    <property type="entry name" value="Frp"/>
    <property type="match status" value="1"/>
</dbReference>
<evidence type="ECO:0000256" key="3">
    <source>
        <dbReference type="ARBA" id="ARBA00022643"/>
    </source>
</evidence>
<dbReference type="CDD" id="cd02146">
    <property type="entry name" value="NfsA-like"/>
    <property type="match status" value="1"/>
</dbReference>
<keyword evidence="4 5" id="KW-0560">Oxidoreductase</keyword>
<dbReference type="InterPro" id="IPR016446">
    <property type="entry name" value="Flavin_OxRdtase_Frp"/>
</dbReference>
<sequence>MTQQNTTTSHTIETALAHRSIRKFTAQPIAAETLQTLIDCGRAASSSNHLQCVSIIRVTDPTRREKMKHYASDQQYVADAAEFLVFCVDFHRHHQILPDAQTDYSEVLMIGCVDTGIMAQNMLLAAESIGLGGVYIGSIRNKIAEVGELLGLPQHVIPVVGLCLGYPDQDPPLKPRLPSAVLVSENRYQALDPQLLQAYDRQVADYYWQRNQLDMDWSRNVIKSLNKPVRPHVLAYLQQQGFAKK</sequence>
<dbReference type="STRING" id="1122938.SAMN05660772_00201"/>
<evidence type="ECO:0000256" key="5">
    <source>
        <dbReference type="PIRNR" id="PIRNR005426"/>
    </source>
</evidence>
<dbReference type="GO" id="GO:0016491">
    <property type="term" value="F:oxidoreductase activity"/>
    <property type="evidence" value="ECO:0007669"/>
    <property type="project" value="UniProtKB-UniRule"/>
</dbReference>
<evidence type="ECO:0000313" key="8">
    <source>
        <dbReference type="Proteomes" id="UP000192408"/>
    </source>
</evidence>
<dbReference type="SUPFAM" id="SSF55469">
    <property type="entry name" value="FMN-dependent nitroreductase-like"/>
    <property type="match status" value="1"/>
</dbReference>
<feature type="domain" description="Nitroreductase" evidence="6">
    <location>
        <begin position="17"/>
        <end position="166"/>
    </location>
</feature>
<name>A0A1W1UC62_9PAST</name>
<accession>A0A1W1UC62</accession>
<keyword evidence="3 5" id="KW-0288">FMN</keyword>
<organism evidence="7 8">
    <name type="scientific">Pasteurella testudinis DSM 23072</name>
    <dbReference type="NCBI Taxonomy" id="1122938"/>
    <lineage>
        <taxon>Bacteria</taxon>
        <taxon>Pseudomonadati</taxon>
        <taxon>Pseudomonadota</taxon>
        <taxon>Gammaproteobacteria</taxon>
        <taxon>Pasteurellales</taxon>
        <taxon>Pasteurellaceae</taxon>
        <taxon>Pasteurella</taxon>
    </lineage>
</organism>
<keyword evidence="8" id="KW-1185">Reference proteome</keyword>
<dbReference type="InterPro" id="IPR029479">
    <property type="entry name" value="Nitroreductase"/>
</dbReference>